<dbReference type="PANTHER" id="PTHR23061:SF12">
    <property type="entry name" value="DNA POLYMERASE ALPHA SUBUNIT B"/>
    <property type="match status" value="1"/>
</dbReference>
<dbReference type="Pfam" id="PF04042">
    <property type="entry name" value="DNA_pol_E_B"/>
    <property type="match status" value="1"/>
</dbReference>
<evidence type="ECO:0000313" key="10">
    <source>
        <dbReference type="Proteomes" id="UP000240830"/>
    </source>
</evidence>
<feature type="domain" description="DNA polymerase alpha/delta/epsilon subunit B" evidence="7">
    <location>
        <begin position="472"/>
        <end position="676"/>
    </location>
</feature>
<evidence type="ECO:0000256" key="5">
    <source>
        <dbReference type="ARBA" id="ARBA00023242"/>
    </source>
</evidence>
<dbReference type="OrthoDB" id="336885at2759"/>
<dbReference type="InterPro" id="IPR054300">
    <property type="entry name" value="OB_DPOA2"/>
</dbReference>
<proteinExistence type="inferred from homology"/>
<comment type="subcellular location">
    <subcellularLocation>
        <location evidence="1">Nucleus</location>
    </subcellularLocation>
</comment>
<keyword evidence="5" id="KW-0539">Nucleus</keyword>
<dbReference type="Proteomes" id="UP000240830">
    <property type="component" value="Unassembled WGS sequence"/>
</dbReference>
<feature type="compositionally biased region" description="Basic and acidic residues" evidence="6">
    <location>
        <begin position="64"/>
        <end position="76"/>
    </location>
</feature>
<evidence type="ECO:0000259" key="7">
    <source>
        <dbReference type="Pfam" id="PF04042"/>
    </source>
</evidence>
<evidence type="ECO:0000256" key="3">
    <source>
        <dbReference type="ARBA" id="ARBA00018596"/>
    </source>
</evidence>
<comment type="similarity">
    <text evidence="2">Belongs to the DNA polymerase alpha subunit B family.</text>
</comment>
<evidence type="ECO:0000313" key="9">
    <source>
        <dbReference type="EMBL" id="PJF18212.1"/>
    </source>
</evidence>
<comment type="caution">
    <text evidence="9">The sequence shown here is derived from an EMBL/GenBank/DDBJ whole genome shotgun (WGS) entry which is preliminary data.</text>
</comment>
<dbReference type="InterPro" id="IPR007185">
    <property type="entry name" value="DNA_pol_a/d/e_bsu"/>
</dbReference>
<feature type="region of interest" description="Disordered" evidence="6">
    <location>
        <begin position="42"/>
        <end position="124"/>
    </location>
</feature>
<keyword evidence="10" id="KW-1185">Reference proteome</keyword>
<accession>A0A2H9TKD1</accession>
<dbReference type="EMBL" id="MTSL01000135">
    <property type="protein sequence ID" value="PJF18212.1"/>
    <property type="molecule type" value="Genomic_DNA"/>
</dbReference>
<dbReference type="STRING" id="1246581.A0A2H9TKD1"/>
<dbReference type="GO" id="GO:0003677">
    <property type="term" value="F:DNA binding"/>
    <property type="evidence" value="ECO:0007669"/>
    <property type="project" value="InterPro"/>
</dbReference>
<name>A0A2H9TKD1_9FUNG</name>
<sequence>MRQRAYRTKDVGRTPLLSNKESEEICASCDLAPRNVIEEEFISISPTSETGQSKSNTTRYYSTAERETKSAAEESARATNSSRRKLASKNTFKPSEKKKAEKLPAATKTASLPDKDEEQNASATDKDQLTCVSSTCSLKHEKKVHFADDLSPTTTSHSFECKELKENVIASLCASILDTAERSLSSAAIGDHYSISKCLIRQLSTLSLLRSTLKVDKSIIDMSDLYRAVLLRLEKVASAPLGSKELANLQYKTTKKLCKILQILHSITVHDKSTLPAGQSIGGLVRDASIEDIVPVEPKKAAAVTNSALIDEATVNGQIVRPIPQKEQSPVPITLTPCNYSVPRRFLHTRPSDKAESLNAQIDRHAQLAAASLGLQMGDFGHPGMPTPTTVTVVGRVVSESDGKLTEGGILLESSRQMGSGCRVPLVLGTGQCAFFPGQIVVLEGSNPDGSAFHPCILPPEVHRIASTTTLMVASGPFTTEEGSRMDFLAFEKLLNLVYEQRPNVLVLMGPFIDVESVFIKEGRIASPPTDMFMREFVGRIRMLTSRVPGITVIMVPSTRDLVADPILPQPPIPSELIGDTPNIILAPNPAAFEVNGIRIVASPSDVLLPLGMEEYARIQGDRIQRLCSYLLQQASYYPLHPAPPSTNIDYTMLPDLELTHAPAMYLCSSHLRYFGRQVEGTLFVNAGQFCRKQATGTASLVTMTPGGNRVDFYQF</sequence>
<feature type="domain" description="DNA polymerase alpha subunit B OB" evidence="8">
    <location>
        <begin position="356"/>
        <end position="454"/>
    </location>
</feature>
<dbReference type="GO" id="GO:0005658">
    <property type="term" value="C:alpha DNA polymerase:primase complex"/>
    <property type="evidence" value="ECO:0007669"/>
    <property type="project" value="TreeGrafter"/>
</dbReference>
<dbReference type="InterPro" id="IPR016722">
    <property type="entry name" value="DNA_pol_alpha_bsu"/>
</dbReference>
<gene>
    <name evidence="9" type="ORF">PSACC_01974</name>
</gene>
<dbReference type="PANTHER" id="PTHR23061">
    <property type="entry name" value="DNA POLYMERASE 2 ALPHA 70 KDA SUBUNIT"/>
    <property type="match status" value="1"/>
</dbReference>
<reference evidence="9 10" key="1">
    <citation type="submission" date="2016-10" db="EMBL/GenBank/DDBJ databases">
        <title>The genome of Paramicrosporidium saccamoebae is the missing link in understanding Cryptomycota and Microsporidia evolution.</title>
        <authorList>
            <person name="Quandt C.A."/>
            <person name="Beaudet D."/>
            <person name="Corsaro D."/>
            <person name="Michel R."/>
            <person name="Corradi N."/>
            <person name="James T."/>
        </authorList>
    </citation>
    <scope>NUCLEOTIDE SEQUENCE [LARGE SCALE GENOMIC DNA]</scope>
    <source>
        <strain evidence="9 10">KSL3</strain>
    </source>
</reference>
<evidence type="ECO:0000256" key="4">
    <source>
        <dbReference type="ARBA" id="ARBA00022705"/>
    </source>
</evidence>
<feature type="compositionally biased region" description="Polar residues" evidence="6">
    <location>
        <begin position="44"/>
        <end position="61"/>
    </location>
</feature>
<dbReference type="Gene3D" id="3.60.21.60">
    <property type="match status" value="2"/>
</dbReference>
<protein>
    <recommendedName>
        <fullName evidence="3">DNA polymerase alpha subunit B</fullName>
    </recommendedName>
</protein>
<evidence type="ECO:0000256" key="6">
    <source>
        <dbReference type="SAM" id="MobiDB-lite"/>
    </source>
</evidence>
<organism evidence="9 10">
    <name type="scientific">Paramicrosporidium saccamoebae</name>
    <dbReference type="NCBI Taxonomy" id="1246581"/>
    <lineage>
        <taxon>Eukaryota</taxon>
        <taxon>Fungi</taxon>
        <taxon>Fungi incertae sedis</taxon>
        <taxon>Cryptomycota</taxon>
        <taxon>Cryptomycota incertae sedis</taxon>
        <taxon>Paramicrosporidium</taxon>
    </lineage>
</organism>
<evidence type="ECO:0000256" key="1">
    <source>
        <dbReference type="ARBA" id="ARBA00004123"/>
    </source>
</evidence>
<dbReference type="GO" id="GO:0006270">
    <property type="term" value="P:DNA replication initiation"/>
    <property type="evidence" value="ECO:0007669"/>
    <property type="project" value="TreeGrafter"/>
</dbReference>
<evidence type="ECO:0000256" key="2">
    <source>
        <dbReference type="ARBA" id="ARBA00007299"/>
    </source>
</evidence>
<evidence type="ECO:0000259" key="8">
    <source>
        <dbReference type="Pfam" id="PF22062"/>
    </source>
</evidence>
<dbReference type="Pfam" id="PF22062">
    <property type="entry name" value="OB_DPOA2"/>
    <property type="match status" value="1"/>
</dbReference>
<keyword evidence="4" id="KW-0235">DNA replication</keyword>
<dbReference type="AlphaFoldDB" id="A0A2H9TKD1"/>